<proteinExistence type="predicted"/>
<accession>A0A6A4LNF5</accession>
<reference evidence="1 2" key="1">
    <citation type="journal article" date="2019" name="Genome Biol. Evol.">
        <title>The Rhododendron genome and chromosomal organization provide insight into shared whole-genome duplications across the heath family (Ericaceae).</title>
        <authorList>
            <person name="Soza V.L."/>
            <person name="Lindsley D."/>
            <person name="Waalkes A."/>
            <person name="Ramage E."/>
            <person name="Patwardhan R.P."/>
            <person name="Burton J.N."/>
            <person name="Adey A."/>
            <person name="Kumar A."/>
            <person name="Qiu R."/>
            <person name="Shendure J."/>
            <person name="Hall B."/>
        </authorList>
    </citation>
    <scope>NUCLEOTIDE SEQUENCE [LARGE SCALE GENOMIC DNA]</scope>
    <source>
        <strain evidence="1">RSF 1966-606</strain>
    </source>
</reference>
<sequence>MKPRPGVGSNHQGIGTAIGMGCQKVVNVPEKGARKHPRGDNIQIDTKGNLFICGGAFNDLEKTISERTFKNVIWCGMVERWLEELWTWMLKFKDAVFSILWEAGYVGEDVESILYKLLMVADYNVEATQQGIVSGG</sequence>
<dbReference type="Proteomes" id="UP000428333">
    <property type="component" value="Linkage Group LG07"/>
</dbReference>
<comment type="caution">
    <text evidence="1">The sequence shown here is derived from an EMBL/GenBank/DDBJ whole genome shotgun (WGS) entry which is preliminary data.</text>
</comment>
<organism evidence="1 2">
    <name type="scientific">Rhododendron williamsianum</name>
    <dbReference type="NCBI Taxonomy" id="262921"/>
    <lineage>
        <taxon>Eukaryota</taxon>
        <taxon>Viridiplantae</taxon>
        <taxon>Streptophyta</taxon>
        <taxon>Embryophyta</taxon>
        <taxon>Tracheophyta</taxon>
        <taxon>Spermatophyta</taxon>
        <taxon>Magnoliopsida</taxon>
        <taxon>eudicotyledons</taxon>
        <taxon>Gunneridae</taxon>
        <taxon>Pentapetalae</taxon>
        <taxon>asterids</taxon>
        <taxon>Ericales</taxon>
        <taxon>Ericaceae</taxon>
        <taxon>Ericoideae</taxon>
        <taxon>Rhodoreae</taxon>
        <taxon>Rhododendron</taxon>
    </lineage>
</organism>
<feature type="non-terminal residue" evidence="1">
    <location>
        <position position="136"/>
    </location>
</feature>
<evidence type="ECO:0000313" key="2">
    <source>
        <dbReference type="Proteomes" id="UP000428333"/>
    </source>
</evidence>
<dbReference type="AlphaFoldDB" id="A0A6A4LNF5"/>
<dbReference type="GO" id="GO:0005524">
    <property type="term" value="F:ATP binding"/>
    <property type="evidence" value="ECO:0007669"/>
    <property type="project" value="TreeGrafter"/>
</dbReference>
<feature type="non-terminal residue" evidence="1">
    <location>
        <position position="1"/>
    </location>
</feature>
<dbReference type="PROSITE" id="PS51257">
    <property type="entry name" value="PROKAR_LIPOPROTEIN"/>
    <property type="match status" value="1"/>
</dbReference>
<protein>
    <submittedName>
        <fullName evidence="1">Uncharacterized protein</fullName>
    </submittedName>
</protein>
<dbReference type="InterPro" id="IPR027417">
    <property type="entry name" value="P-loop_NTPase"/>
</dbReference>
<dbReference type="InterPro" id="IPR050052">
    <property type="entry name" value="ATP-dep_Clp_protease_ClpX"/>
</dbReference>
<dbReference type="Gene3D" id="3.40.50.300">
    <property type="entry name" value="P-loop containing nucleotide triphosphate hydrolases"/>
    <property type="match status" value="2"/>
</dbReference>
<dbReference type="PANTHER" id="PTHR48102">
    <property type="entry name" value="ATP-DEPENDENT CLP PROTEASE ATP-BINDING SUBUNIT CLPX-LIKE, MITOCHONDRIAL-RELATED"/>
    <property type="match status" value="1"/>
</dbReference>
<dbReference type="GO" id="GO:0016887">
    <property type="term" value="F:ATP hydrolysis activity"/>
    <property type="evidence" value="ECO:0007669"/>
    <property type="project" value="TreeGrafter"/>
</dbReference>
<dbReference type="GO" id="GO:0051603">
    <property type="term" value="P:proteolysis involved in protein catabolic process"/>
    <property type="evidence" value="ECO:0007669"/>
    <property type="project" value="TreeGrafter"/>
</dbReference>
<dbReference type="PANTHER" id="PTHR48102:SF6">
    <property type="entry name" value="CLP PROTEASE REGULATORY SUBUNIT CLPX1, MITOCHONDRIAL"/>
    <property type="match status" value="1"/>
</dbReference>
<gene>
    <name evidence="1" type="ORF">C3L33_12185</name>
</gene>
<keyword evidence="2" id="KW-1185">Reference proteome</keyword>
<evidence type="ECO:0000313" key="1">
    <source>
        <dbReference type="EMBL" id="KAE9455908.1"/>
    </source>
</evidence>
<name>A0A6A4LNF5_9ERIC</name>
<dbReference type="OrthoDB" id="1721884at2759"/>
<dbReference type="GO" id="GO:0005759">
    <property type="term" value="C:mitochondrial matrix"/>
    <property type="evidence" value="ECO:0007669"/>
    <property type="project" value="TreeGrafter"/>
</dbReference>
<dbReference type="EMBL" id="QEFC01001777">
    <property type="protein sequence ID" value="KAE9455908.1"/>
    <property type="molecule type" value="Genomic_DNA"/>
</dbReference>